<evidence type="ECO:0000256" key="1">
    <source>
        <dbReference type="PROSITE-ProRule" id="PRU00267"/>
    </source>
</evidence>
<evidence type="ECO:0000313" key="5">
    <source>
        <dbReference type="Proteomes" id="UP000324222"/>
    </source>
</evidence>
<feature type="DNA-binding region" description="HMG box" evidence="1">
    <location>
        <begin position="37"/>
        <end position="99"/>
    </location>
</feature>
<gene>
    <name evidence="4" type="ORF">E2C01_029639</name>
</gene>
<dbReference type="EMBL" id="VSRR010003446">
    <property type="protein sequence ID" value="MPC36191.1"/>
    <property type="molecule type" value="Genomic_DNA"/>
</dbReference>
<keyword evidence="1" id="KW-0539">Nucleus</keyword>
<accession>A0A5B7ENX1</accession>
<comment type="caution">
    <text evidence="4">The sequence shown here is derived from an EMBL/GenBank/DDBJ whole genome shotgun (WGS) entry which is preliminary data.</text>
</comment>
<feature type="compositionally biased region" description="Basic and acidic residues" evidence="2">
    <location>
        <begin position="194"/>
        <end position="241"/>
    </location>
</feature>
<organism evidence="4 5">
    <name type="scientific">Portunus trituberculatus</name>
    <name type="common">Swimming crab</name>
    <name type="synonym">Neptunus trituberculatus</name>
    <dbReference type="NCBI Taxonomy" id="210409"/>
    <lineage>
        <taxon>Eukaryota</taxon>
        <taxon>Metazoa</taxon>
        <taxon>Ecdysozoa</taxon>
        <taxon>Arthropoda</taxon>
        <taxon>Crustacea</taxon>
        <taxon>Multicrustacea</taxon>
        <taxon>Malacostraca</taxon>
        <taxon>Eumalacostraca</taxon>
        <taxon>Eucarida</taxon>
        <taxon>Decapoda</taxon>
        <taxon>Pleocyemata</taxon>
        <taxon>Brachyura</taxon>
        <taxon>Eubrachyura</taxon>
        <taxon>Portunoidea</taxon>
        <taxon>Portunidae</taxon>
        <taxon>Portuninae</taxon>
        <taxon>Portunus</taxon>
    </lineage>
</organism>
<feature type="region of interest" description="Disordered" evidence="2">
    <location>
        <begin position="194"/>
        <end position="283"/>
    </location>
</feature>
<evidence type="ECO:0000313" key="4">
    <source>
        <dbReference type="EMBL" id="MPC36191.1"/>
    </source>
</evidence>
<dbReference type="GO" id="GO:0003677">
    <property type="term" value="F:DNA binding"/>
    <property type="evidence" value="ECO:0007669"/>
    <property type="project" value="UniProtKB-UniRule"/>
</dbReference>
<dbReference type="Proteomes" id="UP000324222">
    <property type="component" value="Unassembled WGS sequence"/>
</dbReference>
<dbReference type="SUPFAM" id="SSF47095">
    <property type="entry name" value="HMG-box"/>
    <property type="match status" value="1"/>
</dbReference>
<feature type="compositionally biased region" description="Polar residues" evidence="2">
    <location>
        <begin position="265"/>
        <end position="274"/>
    </location>
</feature>
<evidence type="ECO:0000259" key="3">
    <source>
        <dbReference type="PROSITE" id="PS50118"/>
    </source>
</evidence>
<dbReference type="InterPro" id="IPR036910">
    <property type="entry name" value="HMG_box_dom_sf"/>
</dbReference>
<protein>
    <recommendedName>
        <fullName evidence="3">HMG box domain-containing protein</fullName>
    </recommendedName>
</protein>
<dbReference type="InterPro" id="IPR009071">
    <property type="entry name" value="HMG_box_dom"/>
</dbReference>
<dbReference type="OrthoDB" id="5550281at2759"/>
<reference evidence="4 5" key="1">
    <citation type="submission" date="2019-05" db="EMBL/GenBank/DDBJ databases">
        <title>Another draft genome of Portunus trituberculatus and its Hox gene families provides insights of decapod evolution.</title>
        <authorList>
            <person name="Jeong J.-H."/>
            <person name="Song I."/>
            <person name="Kim S."/>
            <person name="Choi T."/>
            <person name="Kim D."/>
            <person name="Ryu S."/>
            <person name="Kim W."/>
        </authorList>
    </citation>
    <scope>NUCLEOTIDE SEQUENCE [LARGE SCALE GENOMIC DNA]</scope>
    <source>
        <tissue evidence="4">Muscle</tissue>
    </source>
</reference>
<keyword evidence="5" id="KW-1185">Reference proteome</keyword>
<dbReference type="GO" id="GO:0005634">
    <property type="term" value="C:nucleus"/>
    <property type="evidence" value="ECO:0007669"/>
    <property type="project" value="UniProtKB-UniRule"/>
</dbReference>
<feature type="domain" description="HMG box" evidence="3">
    <location>
        <begin position="37"/>
        <end position="99"/>
    </location>
</feature>
<proteinExistence type="predicted"/>
<evidence type="ECO:0000256" key="2">
    <source>
        <dbReference type="SAM" id="MobiDB-lite"/>
    </source>
</evidence>
<sequence>MALRRLSLAHRCLRAAVTVRSTSTTTESQRKFKNEKPMCPGNAFTLFLETQPREGKGLKKYIYEAACKWNKLSQQDKRIFQLQAKELEKKYKDEVSKWERWMQQTGHGDVVQRHRQLTDGKNLAIERSWAATLDQPQESLVTTEENVSLVMKEKSNIKETIKDETETVIKDTVKEGKNTLVKETEKEEKLHTLMKKPTKEDELQSVKETIKEEKSRTSMKETVKEEELHTSMKETEKEEKSQTSTKKTVKEEELLLEDAMIRHLAQSSNSSTSKKPFRSKQKQIVVVKERKSYSW</sequence>
<name>A0A5B7ENX1_PORTR</name>
<dbReference type="PROSITE" id="PS50118">
    <property type="entry name" value="HMG_BOX_2"/>
    <property type="match status" value="1"/>
</dbReference>
<dbReference type="Gene3D" id="1.10.30.10">
    <property type="entry name" value="High mobility group box domain"/>
    <property type="match status" value="1"/>
</dbReference>
<dbReference type="AlphaFoldDB" id="A0A5B7ENX1"/>
<keyword evidence="1" id="KW-0238">DNA-binding</keyword>